<sequence>MRTALLPKGRLPTSRSKVVAKLIKHNECKSEQRLVLFPEESEITRRQLCTAASVVAILTFQQGMISEPVKAKEVDKGDDGLLEPIKSLFDPNEKTKSGKVLPKAYLRSAREVLKTLRDSLKEDPKDAAKFRRNADAAKVSIRDYLNTWSGQQAVAKEESYTELEKVFRSLARFYSKAGPSASLSDQVKSEILHDLDIVEQFL</sequence>
<dbReference type="PANTHER" id="PTHR34041">
    <property type="entry name" value="PHOTOSYSTEM II REPAIR PROTEIN PSB27-H1, CHLOROPLASTIC"/>
    <property type="match status" value="1"/>
</dbReference>
<dbReference type="Proteomes" id="UP000813463">
    <property type="component" value="Chromosome 1"/>
</dbReference>
<dbReference type="InterPro" id="IPR025585">
    <property type="entry name" value="PSII_Psb27"/>
</dbReference>
<dbReference type="PANTHER" id="PTHR34041:SF3">
    <property type="entry name" value="PHOTOSYSTEM II D1 PRECURSOR PROCESSING PROTEIN PSB27-H2, CHLOROPLASTIC"/>
    <property type="match status" value="1"/>
</dbReference>
<evidence type="ECO:0000313" key="1">
    <source>
        <dbReference type="Proteomes" id="UP000813463"/>
    </source>
</evidence>
<dbReference type="HAMAP" id="MF_01481">
    <property type="entry name" value="PSII_Psb27"/>
    <property type="match status" value="1"/>
</dbReference>
<reference evidence="2 3" key="2">
    <citation type="submission" date="2025-04" db="UniProtKB">
        <authorList>
            <consortium name="RefSeq"/>
        </authorList>
    </citation>
    <scope>IDENTIFICATION</scope>
</reference>
<keyword evidence="1" id="KW-1185">Reference proteome</keyword>
<dbReference type="Pfam" id="PF13326">
    <property type="entry name" value="PSII_Pbs27"/>
    <property type="match status" value="1"/>
</dbReference>
<name>A0A9R0JAB3_SPIOL</name>
<dbReference type="GO" id="GO:0010206">
    <property type="term" value="P:photosystem II repair"/>
    <property type="evidence" value="ECO:0000318"/>
    <property type="project" value="GO_Central"/>
</dbReference>
<evidence type="ECO:0000313" key="3">
    <source>
        <dbReference type="RefSeq" id="XP_021862790.1"/>
    </source>
</evidence>
<dbReference type="FunFam" id="1.20.58.810:FF:000002">
    <property type="entry name" value="Photosystem II D1 processing protein PSB27-H2, chloroplastic"/>
    <property type="match status" value="1"/>
</dbReference>
<dbReference type="OrthoDB" id="543314at2759"/>
<dbReference type="Gene3D" id="1.20.58.810">
    <property type="entry name" value="Photosystem II Pbs27"/>
    <property type="match status" value="1"/>
</dbReference>
<gene>
    <name evidence="2 3" type="primary">LOC110801695</name>
</gene>
<dbReference type="GO" id="GO:0009543">
    <property type="term" value="C:chloroplast thylakoid lumen"/>
    <property type="evidence" value="ECO:0000318"/>
    <property type="project" value="GO_Central"/>
</dbReference>
<dbReference type="KEGG" id="soe:110801695"/>
<reference evidence="1" key="1">
    <citation type="journal article" date="2021" name="Nat. Commun.">
        <title>Genomic analyses provide insights into spinach domestication and the genetic basis of agronomic traits.</title>
        <authorList>
            <person name="Cai X."/>
            <person name="Sun X."/>
            <person name="Xu C."/>
            <person name="Sun H."/>
            <person name="Wang X."/>
            <person name="Ge C."/>
            <person name="Zhang Z."/>
            <person name="Wang Q."/>
            <person name="Fei Z."/>
            <person name="Jiao C."/>
            <person name="Wang Q."/>
        </authorList>
    </citation>
    <scope>NUCLEOTIDE SEQUENCE [LARGE SCALE GENOMIC DNA]</scope>
    <source>
        <strain evidence="1">cv. Varoflay</strain>
    </source>
</reference>
<proteinExistence type="inferred from homology"/>
<organism evidence="1 2">
    <name type="scientific">Spinacia oleracea</name>
    <name type="common">Spinach</name>
    <dbReference type="NCBI Taxonomy" id="3562"/>
    <lineage>
        <taxon>Eukaryota</taxon>
        <taxon>Viridiplantae</taxon>
        <taxon>Streptophyta</taxon>
        <taxon>Embryophyta</taxon>
        <taxon>Tracheophyta</taxon>
        <taxon>Spermatophyta</taxon>
        <taxon>Magnoliopsida</taxon>
        <taxon>eudicotyledons</taxon>
        <taxon>Gunneridae</taxon>
        <taxon>Pentapetalae</taxon>
        <taxon>Caryophyllales</taxon>
        <taxon>Chenopodiaceae</taxon>
        <taxon>Chenopodioideae</taxon>
        <taxon>Anserineae</taxon>
        <taxon>Spinacia</taxon>
    </lineage>
</organism>
<dbReference type="AlphaFoldDB" id="A0A9R0JAB3"/>
<dbReference type="GO" id="GO:0009523">
    <property type="term" value="C:photosystem II"/>
    <property type="evidence" value="ECO:0007669"/>
    <property type="project" value="InterPro"/>
</dbReference>
<accession>A0A9R0JAB3</accession>
<dbReference type="RefSeq" id="XP_021862790.1">
    <property type="nucleotide sequence ID" value="XM_022007098.1"/>
</dbReference>
<dbReference type="InterPro" id="IPR038450">
    <property type="entry name" value="PSII_Psb27_sf"/>
</dbReference>
<dbReference type="GO" id="GO:0010207">
    <property type="term" value="P:photosystem II assembly"/>
    <property type="evidence" value="ECO:0000318"/>
    <property type="project" value="GO_Central"/>
</dbReference>
<dbReference type="RefSeq" id="XP_021862789.1">
    <property type="nucleotide sequence ID" value="XM_022007097.1"/>
</dbReference>
<protein>
    <submittedName>
        <fullName evidence="2 3">Photosystem II D1 precursor processing protein PSB27-H2, chloroplastic</fullName>
    </submittedName>
</protein>
<dbReference type="GeneID" id="110801695"/>
<evidence type="ECO:0000313" key="2">
    <source>
        <dbReference type="RefSeq" id="XP_021862789.1"/>
    </source>
</evidence>